<protein>
    <recommendedName>
        <fullName evidence="1">Integrase catalytic domain-containing protein</fullName>
    </recommendedName>
</protein>
<evidence type="ECO:0000259" key="1">
    <source>
        <dbReference type="PROSITE" id="PS50994"/>
    </source>
</evidence>
<accession>A0A3M0L9Z0</accession>
<reference evidence="2 3" key="1">
    <citation type="submission" date="2018-07" db="EMBL/GenBank/DDBJ databases">
        <title>A high quality draft genome assembly of the barn swallow (H. rustica rustica).</title>
        <authorList>
            <person name="Formenti G."/>
            <person name="Chiara M."/>
            <person name="Poveda L."/>
            <person name="Francoijs K.-J."/>
            <person name="Bonisoli-Alquati A."/>
            <person name="Canova L."/>
            <person name="Gianfranceschi L."/>
            <person name="Horner D.S."/>
            <person name="Saino N."/>
        </authorList>
    </citation>
    <scope>NUCLEOTIDE SEQUENCE [LARGE SCALE GENOMIC DNA]</scope>
    <source>
        <strain evidence="2">Chelidonia</strain>
        <tissue evidence="2">Blood</tissue>
    </source>
</reference>
<keyword evidence="3" id="KW-1185">Reference proteome</keyword>
<evidence type="ECO:0000313" key="3">
    <source>
        <dbReference type="Proteomes" id="UP000269221"/>
    </source>
</evidence>
<organism evidence="2 3">
    <name type="scientific">Hirundo rustica rustica</name>
    <dbReference type="NCBI Taxonomy" id="333673"/>
    <lineage>
        <taxon>Eukaryota</taxon>
        <taxon>Metazoa</taxon>
        <taxon>Chordata</taxon>
        <taxon>Craniata</taxon>
        <taxon>Vertebrata</taxon>
        <taxon>Euteleostomi</taxon>
        <taxon>Archelosauria</taxon>
        <taxon>Archosauria</taxon>
        <taxon>Dinosauria</taxon>
        <taxon>Saurischia</taxon>
        <taxon>Theropoda</taxon>
        <taxon>Coelurosauria</taxon>
        <taxon>Aves</taxon>
        <taxon>Neognathae</taxon>
        <taxon>Neoaves</taxon>
        <taxon>Telluraves</taxon>
        <taxon>Australaves</taxon>
        <taxon>Passeriformes</taxon>
        <taxon>Sylvioidea</taxon>
        <taxon>Hirundinidae</taxon>
        <taxon>Hirundo</taxon>
    </lineage>
</organism>
<name>A0A3M0L9Z0_HIRRU</name>
<sequence length="281" mass="31881">MFKGKVPSTHHATDATWSKWIALITQCAHIGNPNHPGILEIITNWPEGENFGLTDEEEQEQVTRAKEGPPYNQLPAEETRYALFTDGSCHVVGMNRKWKAAVWSLTRQVAQATEGEGHQGRDATYKWARDRGVDLTMDSISHVIHDCETCAAIKQAKRVKPLWYGGQWSKYKYGEAWQIGYITLPQTHQGKRYVLTMVEATTGWLETYRVPHAAARNTILGLEKQILWRHGTPERIESDNGTHFKNSLINTQAREHGIEWVHHIPYHAPAAGKVERCNGLL</sequence>
<gene>
    <name evidence="2" type="ORF">DUI87_01626</name>
</gene>
<dbReference type="AlphaFoldDB" id="A0A3M0L9Z0"/>
<dbReference type="SUPFAM" id="SSF53098">
    <property type="entry name" value="Ribonuclease H-like"/>
    <property type="match status" value="1"/>
</dbReference>
<proteinExistence type="predicted"/>
<dbReference type="Gene3D" id="3.30.420.10">
    <property type="entry name" value="Ribonuclease H-like superfamily/Ribonuclease H"/>
    <property type="match status" value="1"/>
</dbReference>
<dbReference type="InterPro" id="IPR050951">
    <property type="entry name" value="Retrovirus_Pol_polyprotein"/>
</dbReference>
<dbReference type="PROSITE" id="PS50994">
    <property type="entry name" value="INTEGRASE"/>
    <property type="match status" value="1"/>
</dbReference>
<dbReference type="InterPro" id="IPR036397">
    <property type="entry name" value="RNaseH_sf"/>
</dbReference>
<dbReference type="PANTHER" id="PTHR37984">
    <property type="entry name" value="PROTEIN CBG26694"/>
    <property type="match status" value="1"/>
</dbReference>
<dbReference type="Proteomes" id="UP000269221">
    <property type="component" value="Unassembled WGS sequence"/>
</dbReference>
<dbReference type="GO" id="GO:0003676">
    <property type="term" value="F:nucleic acid binding"/>
    <property type="evidence" value="ECO:0007669"/>
    <property type="project" value="InterPro"/>
</dbReference>
<dbReference type="InterPro" id="IPR001584">
    <property type="entry name" value="Integrase_cat-core"/>
</dbReference>
<dbReference type="PANTHER" id="PTHR37984:SF5">
    <property type="entry name" value="PROTEIN NYNRIN-LIKE"/>
    <property type="match status" value="1"/>
</dbReference>
<dbReference type="InterPro" id="IPR012337">
    <property type="entry name" value="RNaseH-like_sf"/>
</dbReference>
<dbReference type="OrthoDB" id="10292784at2759"/>
<dbReference type="Pfam" id="PF00665">
    <property type="entry name" value="rve"/>
    <property type="match status" value="1"/>
</dbReference>
<comment type="caution">
    <text evidence="2">The sequence shown here is derived from an EMBL/GenBank/DDBJ whole genome shotgun (WGS) entry which is preliminary data.</text>
</comment>
<evidence type="ECO:0000313" key="2">
    <source>
        <dbReference type="EMBL" id="RMC20774.1"/>
    </source>
</evidence>
<dbReference type="GO" id="GO:0015074">
    <property type="term" value="P:DNA integration"/>
    <property type="evidence" value="ECO:0007669"/>
    <property type="project" value="InterPro"/>
</dbReference>
<dbReference type="EMBL" id="QRBI01000093">
    <property type="protein sequence ID" value="RMC20774.1"/>
    <property type="molecule type" value="Genomic_DNA"/>
</dbReference>
<feature type="domain" description="Integrase catalytic" evidence="1">
    <location>
        <begin position="157"/>
        <end position="281"/>
    </location>
</feature>